<evidence type="ECO:0000256" key="2">
    <source>
        <dbReference type="SAM" id="SignalP"/>
    </source>
</evidence>
<feature type="region of interest" description="Disordered" evidence="1">
    <location>
        <begin position="25"/>
        <end position="57"/>
    </location>
</feature>
<gene>
    <name evidence="3" type="ORF">EJA10_07665</name>
</gene>
<comment type="caution">
    <text evidence="3">The sequence shown here is derived from an EMBL/GenBank/DDBJ whole genome shotgun (WGS) entry which is preliminary data.</text>
</comment>
<feature type="signal peptide" evidence="2">
    <location>
        <begin position="1"/>
        <end position="21"/>
    </location>
</feature>
<accession>A0A3R9FXW7</accession>
<dbReference type="EMBL" id="RSFW01000010">
    <property type="protein sequence ID" value="RSD27652.1"/>
    <property type="molecule type" value="Genomic_DNA"/>
</dbReference>
<evidence type="ECO:0000256" key="1">
    <source>
        <dbReference type="SAM" id="MobiDB-lite"/>
    </source>
</evidence>
<reference evidence="4" key="1">
    <citation type="submission" date="2018-12" db="EMBL/GenBank/DDBJ databases">
        <title>Bacillus chawlae sp. nov., Bacillus glennii sp. nov., and Bacillus saganii sp. nov. Isolated from the Vehicle Assembly Building at Kennedy Space Center where the Viking Spacecraft were Assembled.</title>
        <authorList>
            <person name="Seuylemezian A."/>
            <person name="Vaishampayan P."/>
        </authorList>
    </citation>
    <scope>NUCLEOTIDE SEQUENCE [LARGE SCALE GENOMIC DNA]</scope>
    <source>
        <strain evidence="4">DSM 13966</strain>
    </source>
</reference>
<dbReference type="RefSeq" id="WP_125479433.1">
    <property type="nucleotide sequence ID" value="NZ_RSFW01000010.1"/>
</dbReference>
<dbReference type="Proteomes" id="UP000279911">
    <property type="component" value="Unassembled WGS sequence"/>
</dbReference>
<evidence type="ECO:0008006" key="5">
    <source>
        <dbReference type="Google" id="ProtNLM"/>
    </source>
</evidence>
<proteinExistence type="predicted"/>
<organism evidence="3 4">
    <name type="scientific">Mesobacillus subterraneus</name>
    <dbReference type="NCBI Taxonomy" id="285983"/>
    <lineage>
        <taxon>Bacteria</taxon>
        <taxon>Bacillati</taxon>
        <taxon>Bacillota</taxon>
        <taxon>Bacilli</taxon>
        <taxon>Bacillales</taxon>
        <taxon>Bacillaceae</taxon>
        <taxon>Mesobacillus</taxon>
    </lineage>
</organism>
<keyword evidence="2" id="KW-0732">Signal</keyword>
<feature type="compositionally biased region" description="Basic and acidic residues" evidence="1">
    <location>
        <begin position="28"/>
        <end position="57"/>
    </location>
</feature>
<protein>
    <recommendedName>
        <fullName evidence="5">Lipoprotein</fullName>
    </recommendedName>
</protein>
<evidence type="ECO:0000313" key="4">
    <source>
        <dbReference type="Proteomes" id="UP000279911"/>
    </source>
</evidence>
<dbReference type="AlphaFoldDB" id="A0A3R9FXW7"/>
<evidence type="ECO:0000313" key="3">
    <source>
        <dbReference type="EMBL" id="RSD27652.1"/>
    </source>
</evidence>
<name>A0A3R9FXW7_9BACI</name>
<dbReference type="OrthoDB" id="2111131at2"/>
<dbReference type="PROSITE" id="PS51257">
    <property type="entry name" value="PROKAR_LIPOPROTEIN"/>
    <property type="match status" value="1"/>
</dbReference>
<feature type="chain" id="PRO_5018728611" description="Lipoprotein" evidence="2">
    <location>
        <begin position="22"/>
        <end position="404"/>
    </location>
</feature>
<sequence length="404" mass="43919">MKKKHLKAVFASFLMASTVLAACGGNESAEKPEEKKQTETENKTDNNAEETKEVKVEDTDAAKQANAYAEMTAEMGKAKENQEVDWNLVEERYNAGLQKDVAELTPEFDQAIQAAITAGKGGEMEPIIAVQLIDKTTQSYFYQNQKALQKEAVAAMTEDKKDEANVAFMQIKHLAEKVFVPTAEKRDTYYELSGDSSLVENINAGLSAQEEALNAGNADDFQVFLQVTDKSIYRSYYLAAKSYAEKIEAGAKEGKDSKELSIMQAEAWGFYQAIKGSLGGGDEAAAAKLDELFTLNTTDPATIKASETNALFAKAIAGKISGYYEKAPQLLTEGNEVEAKVGAMEGNMFLKMLQGQLTEALGEEKTNAVFADAEAWFTAISDNKPEEAEAKGEAVMSAVNELAK</sequence>